<dbReference type="InterPro" id="IPR036291">
    <property type="entry name" value="NAD(P)-bd_dom_sf"/>
</dbReference>
<dbReference type="SUPFAM" id="SSF51735">
    <property type="entry name" value="NAD(P)-binding Rossmann-fold domains"/>
    <property type="match status" value="1"/>
</dbReference>
<comment type="similarity">
    <text evidence="1">Belongs to the polysaccharide synthase family.</text>
</comment>
<keyword evidence="2" id="KW-1133">Transmembrane helix</keyword>
<dbReference type="Pfam" id="PF13727">
    <property type="entry name" value="CoA_binding_3"/>
    <property type="match status" value="1"/>
</dbReference>
<keyword evidence="2" id="KW-0812">Transmembrane</keyword>
<dbReference type="PANTHER" id="PTHR43318">
    <property type="entry name" value="UDP-N-ACETYLGLUCOSAMINE 4,6-DEHYDRATASE"/>
    <property type="match status" value="1"/>
</dbReference>
<gene>
    <name evidence="4" type="ordered locus">SULAZ_0357</name>
</gene>
<evidence type="ECO:0000256" key="2">
    <source>
        <dbReference type="SAM" id="Phobius"/>
    </source>
</evidence>
<feature type="transmembrane region" description="Helical" evidence="2">
    <location>
        <begin position="88"/>
        <end position="109"/>
    </location>
</feature>
<name>C1DTB4_SULAA</name>
<feature type="domain" description="Polysaccharide biosynthesis protein CapD-like" evidence="3">
    <location>
        <begin position="297"/>
        <end position="582"/>
    </location>
</feature>
<accession>C1DTB4</accession>
<dbReference type="InterPro" id="IPR051203">
    <property type="entry name" value="Polysaccharide_Synthase-Rel"/>
</dbReference>
<dbReference type="EMBL" id="CP001229">
    <property type="protein sequence ID" value="ACN99014.1"/>
    <property type="molecule type" value="Genomic_DNA"/>
</dbReference>
<evidence type="ECO:0000313" key="4">
    <source>
        <dbReference type="EMBL" id="ACN99014.1"/>
    </source>
</evidence>
<dbReference type="AlphaFoldDB" id="C1DTB4"/>
<dbReference type="eggNOG" id="COG1086">
    <property type="taxonomic scope" value="Bacteria"/>
</dbReference>
<dbReference type="KEGG" id="saf:SULAZ_0357"/>
<dbReference type="Pfam" id="PF02719">
    <property type="entry name" value="Polysacc_synt_2"/>
    <property type="match status" value="1"/>
</dbReference>
<feature type="transmembrane region" description="Helical" evidence="2">
    <location>
        <begin position="55"/>
        <end position="76"/>
    </location>
</feature>
<evidence type="ECO:0000259" key="3">
    <source>
        <dbReference type="Pfam" id="PF02719"/>
    </source>
</evidence>
<feature type="transmembrane region" description="Helical" evidence="2">
    <location>
        <begin position="121"/>
        <end position="139"/>
    </location>
</feature>
<keyword evidence="5" id="KW-1185">Reference proteome</keyword>
<sequence length="626" mass="71921">MRKIKDFLKKIFEPTKAKRFLFFLFNDLLIFMFSFIFSFYLRFEFNIPENYKSSIIYWVIPLTLGKVLIFYFLDIYKLNWRFVGLRELSKIFLGLLSFFVVIFFLNYLLQKNFNSLSIPQSVLVIDFFISLILIGSLRISKRIYLEIFSINKSGKRTLIVGAGSTGERIVRGLIKDPNYNPVGFVDDDPNKLGTTIHGVPVLNSLDNIQDVIKENRIESVILAIPSLNHREIKRLYNFIKEQGINDIKIVPSLKNLPNNIELSVKTLKDISIEDLLFREEINIDKDKVTKFLKGKKIFISGAGGSIGSEIVRQVIDFNPCMIIAFEIDETELYNLTLEVLDKCKGYGIEFIPIVGDIRNKDKLDNIFKKYAPKIVFHAAAYKHVPLMEYFPEEAVKTNVFGTYNLADVSVKYKVEKFVNISTDKAVNPTSIMGATKRLAEIICNSFNQVNITKFISVRFGNVLGSRGSVIPIFLEQIKKGGPVTVTHPEMQRYFMTIPEAVLLVLQAAAMGEGGEIFVLDMGEPIKIVKLAEELIRLQNLEPYKDIEIVFSGLRPGEKLFEELLTAEEGTDKTYHEKIYIAKNPKFMTLQDLDYYLKELEKIIELCPENIKDFLKKIVPFYTDNKD</sequence>
<dbReference type="Gene3D" id="3.40.50.720">
    <property type="entry name" value="NAD(P)-binding Rossmann-like Domain"/>
    <property type="match status" value="2"/>
</dbReference>
<feature type="transmembrane region" description="Helical" evidence="2">
    <location>
        <begin position="20"/>
        <end position="43"/>
    </location>
</feature>
<proteinExistence type="inferred from homology"/>
<dbReference type="SUPFAM" id="SSF53335">
    <property type="entry name" value="S-adenosyl-L-methionine-dependent methyltransferases"/>
    <property type="match status" value="1"/>
</dbReference>
<dbReference type="InterPro" id="IPR029063">
    <property type="entry name" value="SAM-dependent_MTases_sf"/>
</dbReference>
<keyword evidence="2" id="KW-0472">Membrane</keyword>
<reference evidence="4 5" key="1">
    <citation type="journal article" date="2009" name="J. Bacteriol.">
        <title>Complete and draft genome sequences of six members of the Aquificales.</title>
        <authorList>
            <person name="Reysenbach A.L."/>
            <person name="Hamamura N."/>
            <person name="Podar M."/>
            <person name="Griffiths E."/>
            <person name="Ferreira S."/>
            <person name="Hochstein R."/>
            <person name="Heidelberg J."/>
            <person name="Johnson J."/>
            <person name="Mead D."/>
            <person name="Pohorille A."/>
            <person name="Sarmiento M."/>
            <person name="Schweighofer K."/>
            <person name="Seshadri R."/>
            <person name="Voytek M.A."/>
        </authorList>
    </citation>
    <scope>NUCLEOTIDE SEQUENCE [LARGE SCALE GENOMIC DNA]</scope>
    <source>
        <strain evidence="5">Az-Fu1 / DSM 15241 / OCM 825</strain>
    </source>
</reference>
<dbReference type="RefSeq" id="WP_012674334.1">
    <property type="nucleotide sequence ID" value="NC_012438.1"/>
</dbReference>
<dbReference type="OrthoDB" id="9803111at2"/>
<dbReference type="Proteomes" id="UP000001369">
    <property type="component" value="Chromosome"/>
</dbReference>
<evidence type="ECO:0000256" key="1">
    <source>
        <dbReference type="ARBA" id="ARBA00007430"/>
    </source>
</evidence>
<protein>
    <submittedName>
        <fullName evidence="4">Polysaccharide biosynthesis protein CapD</fullName>
    </submittedName>
</protein>
<evidence type="ECO:0000313" key="5">
    <source>
        <dbReference type="Proteomes" id="UP000001369"/>
    </source>
</evidence>
<organism evidence="4 5">
    <name type="scientific">Sulfurihydrogenibium azorense (strain DSM 15241 / OCM 825 / Az-Fu1)</name>
    <dbReference type="NCBI Taxonomy" id="204536"/>
    <lineage>
        <taxon>Bacteria</taxon>
        <taxon>Pseudomonadati</taxon>
        <taxon>Aquificota</taxon>
        <taxon>Aquificia</taxon>
        <taxon>Aquificales</taxon>
        <taxon>Hydrogenothermaceae</taxon>
        <taxon>Sulfurihydrogenibium</taxon>
    </lineage>
</organism>
<dbReference type="CDD" id="cd05237">
    <property type="entry name" value="UDP_invert_4-6DH_SDR_e"/>
    <property type="match status" value="1"/>
</dbReference>
<dbReference type="PANTHER" id="PTHR43318:SF1">
    <property type="entry name" value="POLYSACCHARIDE BIOSYNTHESIS PROTEIN EPSC-RELATED"/>
    <property type="match status" value="1"/>
</dbReference>
<dbReference type="InterPro" id="IPR003869">
    <property type="entry name" value="Polysac_CapD-like"/>
</dbReference>
<dbReference type="STRING" id="204536.SULAZ_0357"/>
<dbReference type="HOGENOM" id="CLU_013560_5_2_0"/>